<feature type="region of interest" description="Disordered" evidence="1">
    <location>
        <begin position="70"/>
        <end position="295"/>
    </location>
</feature>
<accession>F2UK46</accession>
<proteinExistence type="predicted"/>
<organism evidence="3">
    <name type="scientific">Salpingoeca rosetta (strain ATCC 50818 / BSB-021)</name>
    <dbReference type="NCBI Taxonomy" id="946362"/>
    <lineage>
        <taxon>Eukaryota</taxon>
        <taxon>Choanoflagellata</taxon>
        <taxon>Craspedida</taxon>
        <taxon>Salpingoecidae</taxon>
        <taxon>Salpingoeca</taxon>
    </lineage>
</organism>
<sequence>MGTCLQQVLAGFERYGEGFDVATAIRLRSDELRQSLGIDEHNQAKKGQAHHRSGQTRDVLSAWGKDVADALPPSTAASQRGRSSHRPASSGGGMDSLYRGGQEEVEMKKGKKRPDSAAHGKQRHGDGSDGGKQGGNVTTDLFRGGTFEYTQQKRKTGTARQQSDPWSAETEDDRTLQRALGRSLQQQERARKRIGKTNSDGDTASRVFGGARGETGAGTGVADDPLRVTGTGRARRSRPASAARETRNRIFADANGGAGVDEHLPRGRRITNPAAYARTDPWSSTATHVNAYQKR</sequence>
<feature type="compositionally biased region" description="Basic and acidic residues" evidence="1">
    <location>
        <begin position="101"/>
        <end position="129"/>
    </location>
</feature>
<feature type="compositionally biased region" description="Gly residues" evidence="1">
    <location>
        <begin position="210"/>
        <end position="219"/>
    </location>
</feature>
<dbReference type="Proteomes" id="UP000007799">
    <property type="component" value="Unassembled WGS sequence"/>
</dbReference>
<dbReference type="KEGG" id="sre:PTSG_12759"/>
<gene>
    <name evidence="2" type="ORF">PTSG_12759</name>
</gene>
<evidence type="ECO:0000313" key="2">
    <source>
        <dbReference type="EMBL" id="EGD77495.1"/>
    </source>
</evidence>
<dbReference type="AlphaFoldDB" id="F2UK46"/>
<dbReference type="GeneID" id="16070940"/>
<dbReference type="EMBL" id="GL832978">
    <property type="protein sequence ID" value="EGD77495.1"/>
    <property type="molecule type" value="Genomic_DNA"/>
</dbReference>
<name>F2UK46_SALR5</name>
<evidence type="ECO:0000313" key="3">
    <source>
        <dbReference type="Proteomes" id="UP000007799"/>
    </source>
</evidence>
<keyword evidence="3" id="KW-1185">Reference proteome</keyword>
<feature type="compositionally biased region" description="Polar residues" evidence="1">
    <location>
        <begin position="281"/>
        <end position="295"/>
    </location>
</feature>
<dbReference type="InParanoid" id="F2UK46"/>
<reference evidence="2" key="1">
    <citation type="submission" date="2009-08" db="EMBL/GenBank/DDBJ databases">
        <title>Annotation of Salpingoeca rosetta.</title>
        <authorList>
            <consortium name="The Broad Institute Genome Sequencing Platform"/>
            <person name="Russ C."/>
            <person name="Cuomo C."/>
            <person name="Burger G."/>
            <person name="Gray M.W."/>
            <person name="Holland P.W.H."/>
            <person name="King N."/>
            <person name="Lang F.B.F."/>
            <person name="Roger A.J."/>
            <person name="Ruiz-Trillo I."/>
            <person name="Young S.K."/>
            <person name="Zeng Q."/>
            <person name="Gargeya S."/>
            <person name="Alvarado L."/>
            <person name="Berlin A."/>
            <person name="Chapman S.B."/>
            <person name="Chen Z."/>
            <person name="Freedman E."/>
            <person name="Gellesch M."/>
            <person name="Goldberg J."/>
            <person name="Griggs A."/>
            <person name="Gujja S."/>
            <person name="Heilman E."/>
            <person name="Heiman D."/>
            <person name="Howarth C."/>
            <person name="Mehta T."/>
            <person name="Neiman D."/>
            <person name="Pearson M."/>
            <person name="Roberts A."/>
            <person name="Saif S."/>
            <person name="Shea T."/>
            <person name="Shenoy N."/>
            <person name="Sisk P."/>
            <person name="Stolte C."/>
            <person name="Sykes S."/>
            <person name="White J."/>
            <person name="Yandava C."/>
            <person name="Haas B."/>
            <person name="Nusbaum C."/>
            <person name="Birren B."/>
        </authorList>
    </citation>
    <scope>NUCLEOTIDE SEQUENCE [LARGE SCALE GENOMIC DNA]</scope>
    <source>
        <strain evidence="2">ATCC 50818</strain>
    </source>
</reference>
<dbReference type="RefSeq" id="XP_004990383.1">
    <property type="nucleotide sequence ID" value="XM_004990326.1"/>
</dbReference>
<evidence type="ECO:0000256" key="1">
    <source>
        <dbReference type="SAM" id="MobiDB-lite"/>
    </source>
</evidence>
<protein>
    <submittedName>
        <fullName evidence="2">Uncharacterized protein</fullName>
    </submittedName>
</protein>